<evidence type="ECO:0000256" key="1">
    <source>
        <dbReference type="ARBA" id="ARBA00004191"/>
    </source>
</evidence>
<evidence type="ECO:0000256" key="5">
    <source>
        <dbReference type="ARBA" id="ARBA00023180"/>
    </source>
</evidence>
<dbReference type="GO" id="GO:0030313">
    <property type="term" value="C:cell envelope"/>
    <property type="evidence" value="ECO:0007669"/>
    <property type="project" value="UniProtKB-SubCell"/>
</dbReference>
<dbReference type="InterPro" id="IPR051648">
    <property type="entry name" value="CWI-Assembly_Regulator"/>
</dbReference>
<reference evidence="6" key="1">
    <citation type="journal article" date="2015" name="Nature">
        <title>Complex archaea that bridge the gap between prokaryotes and eukaryotes.</title>
        <authorList>
            <person name="Spang A."/>
            <person name="Saw J.H."/>
            <person name="Jorgensen S.L."/>
            <person name="Zaremba-Niedzwiedzka K."/>
            <person name="Martijn J."/>
            <person name="Lind A.E."/>
            <person name="van Eijk R."/>
            <person name="Schleper C."/>
            <person name="Guy L."/>
            <person name="Ettema T.J."/>
        </authorList>
    </citation>
    <scope>NUCLEOTIDE SEQUENCE</scope>
</reference>
<evidence type="ECO:0000256" key="4">
    <source>
        <dbReference type="ARBA" id="ARBA00022729"/>
    </source>
</evidence>
<dbReference type="Gene3D" id="3.80.20.20">
    <property type="entry name" value="Receptor L-domain"/>
    <property type="match status" value="1"/>
</dbReference>
<dbReference type="PANTHER" id="PTHR31018:SF3">
    <property type="entry name" value="RECEPTOR PROTEIN-TYROSINE KINASE"/>
    <property type="match status" value="1"/>
</dbReference>
<dbReference type="EMBL" id="LAZR01000038">
    <property type="protein sequence ID" value="KKO00873.1"/>
    <property type="molecule type" value="Genomic_DNA"/>
</dbReference>
<evidence type="ECO:0000313" key="6">
    <source>
        <dbReference type="EMBL" id="KKO00873.1"/>
    </source>
</evidence>
<keyword evidence="4" id="KW-0732">Signal</keyword>
<dbReference type="PROSITE" id="PS51257">
    <property type="entry name" value="PROKAR_LIPOPROTEIN"/>
    <property type="match status" value="1"/>
</dbReference>
<name>A0A0F9VLY5_9ZZZZ</name>
<proteinExistence type="predicted"/>
<dbReference type="AlphaFoldDB" id="A0A0F9VLY5"/>
<keyword evidence="5" id="KW-0325">Glycoprotein</keyword>
<keyword evidence="2" id="KW-0134">Cell wall</keyword>
<accession>A0A0F9VLY5</accession>
<evidence type="ECO:0008006" key="7">
    <source>
        <dbReference type="Google" id="ProtNLM"/>
    </source>
</evidence>
<dbReference type="PANTHER" id="PTHR31018">
    <property type="entry name" value="SPORULATION-SPECIFIC PROTEIN-RELATED"/>
    <property type="match status" value="1"/>
</dbReference>
<comment type="caution">
    <text evidence="6">The sequence shown here is derived from an EMBL/GenBank/DDBJ whole genome shotgun (WGS) entry which is preliminary data.</text>
</comment>
<evidence type="ECO:0000256" key="2">
    <source>
        <dbReference type="ARBA" id="ARBA00022512"/>
    </source>
</evidence>
<comment type="subcellular location">
    <subcellularLocation>
        <location evidence="1">Secreted</location>
        <location evidence="1">Cell wall</location>
    </subcellularLocation>
</comment>
<organism evidence="6">
    <name type="scientific">marine sediment metagenome</name>
    <dbReference type="NCBI Taxonomy" id="412755"/>
    <lineage>
        <taxon>unclassified sequences</taxon>
        <taxon>metagenomes</taxon>
        <taxon>ecological metagenomes</taxon>
    </lineage>
</organism>
<dbReference type="SUPFAM" id="SSF52058">
    <property type="entry name" value="L domain-like"/>
    <property type="match status" value="3"/>
</dbReference>
<sequence>MMKFKNLLPLFFILLFTISCSESEDLPTDEIEALSLPVLTTNVISDISDTSAVSGGNISDAGGAEIISKGVCWSTSATPTIDDLITSDGSGVVDFISEIEELEPSTAYFIRAYASNSQGTAYGNEISFTTIEQESVVKIFNGDIVLSSQQEVDDFGAASYTQVIGNLTVQDTNTPSSIINLNPLATIVLIEGSLIIKENLLLKDITGFNALENIQGSLTIIANDNLESIDTFENIMSISENLEIYGVNKGAGLINGFGNLSSIGSNMTMQSVSGIENLMFFESLEMVNGPIFIALMENLENLDGLEKLNTLFSLRLNANNSLLSLSGLNNITNINGDLVISGNRSLENLEGLEVLTSVLNGDLNVTNNIQLKNLNGLNSLETIGGKLKLIGNDLLENLEGLNNLEITGAGNDCVLCVGSIELQSNNSLVNIDALENLSTAWNAYIIVEYNENLENLDGFQNLINIYKASGSSGIFGATLSQNSKLNNVCGLKNLYDANQGNYYLEGFGNGTILPEGEANTLLDMCE</sequence>
<keyword evidence="3" id="KW-0964">Secreted</keyword>
<protein>
    <recommendedName>
        <fullName evidence="7">Fibronectin type-III domain-containing protein</fullName>
    </recommendedName>
</protein>
<gene>
    <name evidence="6" type="ORF">LCGC14_0122790</name>
</gene>
<evidence type="ECO:0000256" key="3">
    <source>
        <dbReference type="ARBA" id="ARBA00022525"/>
    </source>
</evidence>
<dbReference type="InterPro" id="IPR036941">
    <property type="entry name" value="Rcpt_L-dom_sf"/>
</dbReference>